<reference evidence="1 2" key="1">
    <citation type="journal article" date="2024" name="G3 (Bethesda)">
        <title>Genome assembly of Hibiscus sabdariffa L. provides insights into metabolisms of medicinal natural products.</title>
        <authorList>
            <person name="Kim T."/>
        </authorList>
    </citation>
    <scope>NUCLEOTIDE SEQUENCE [LARGE SCALE GENOMIC DNA]</scope>
    <source>
        <strain evidence="1">TK-2024</strain>
        <tissue evidence="1">Old leaves</tissue>
    </source>
</reference>
<comment type="caution">
    <text evidence="1">The sequence shown here is derived from an EMBL/GenBank/DDBJ whole genome shotgun (WGS) entry which is preliminary data.</text>
</comment>
<sequence length="81" mass="9442">MAGRYNELFHIVSSRHTLFVRSSDDPNMPHAHPYRLFFRLLRNSIRWSSHGLIPSPPLDSNWGTLFQDWLKQGTLTGGHRL</sequence>
<gene>
    <name evidence="1" type="ORF">V6N12_037440</name>
</gene>
<protein>
    <submittedName>
        <fullName evidence="1">Uncharacterized protein</fullName>
    </submittedName>
</protein>
<proteinExistence type="predicted"/>
<organism evidence="1 2">
    <name type="scientific">Hibiscus sabdariffa</name>
    <name type="common">roselle</name>
    <dbReference type="NCBI Taxonomy" id="183260"/>
    <lineage>
        <taxon>Eukaryota</taxon>
        <taxon>Viridiplantae</taxon>
        <taxon>Streptophyta</taxon>
        <taxon>Embryophyta</taxon>
        <taxon>Tracheophyta</taxon>
        <taxon>Spermatophyta</taxon>
        <taxon>Magnoliopsida</taxon>
        <taxon>eudicotyledons</taxon>
        <taxon>Gunneridae</taxon>
        <taxon>Pentapetalae</taxon>
        <taxon>rosids</taxon>
        <taxon>malvids</taxon>
        <taxon>Malvales</taxon>
        <taxon>Malvaceae</taxon>
        <taxon>Malvoideae</taxon>
        <taxon>Hibiscus</taxon>
    </lineage>
</organism>
<name>A0ABR2AU63_9ROSI</name>
<dbReference type="Proteomes" id="UP001472677">
    <property type="component" value="Unassembled WGS sequence"/>
</dbReference>
<keyword evidence="2" id="KW-1185">Reference proteome</keyword>
<accession>A0ABR2AU63</accession>
<evidence type="ECO:0000313" key="1">
    <source>
        <dbReference type="EMBL" id="KAK8497567.1"/>
    </source>
</evidence>
<evidence type="ECO:0000313" key="2">
    <source>
        <dbReference type="Proteomes" id="UP001472677"/>
    </source>
</evidence>
<dbReference type="EMBL" id="JBBPBM010000304">
    <property type="protein sequence ID" value="KAK8497567.1"/>
    <property type="molecule type" value="Genomic_DNA"/>
</dbReference>